<protein>
    <submittedName>
        <fullName evidence="1">Uncharacterized protein</fullName>
    </submittedName>
</protein>
<comment type="caution">
    <text evidence="1">The sequence shown here is derived from an EMBL/GenBank/DDBJ whole genome shotgun (WGS) entry which is preliminary data.</text>
</comment>
<dbReference type="Proteomes" id="UP001175001">
    <property type="component" value="Unassembled WGS sequence"/>
</dbReference>
<dbReference type="AlphaFoldDB" id="A0AA40CSR1"/>
<accession>A0AA40CSR1</accession>
<organism evidence="1 2">
    <name type="scientific">Lasiodiplodia hormozganensis</name>
    <dbReference type="NCBI Taxonomy" id="869390"/>
    <lineage>
        <taxon>Eukaryota</taxon>
        <taxon>Fungi</taxon>
        <taxon>Dikarya</taxon>
        <taxon>Ascomycota</taxon>
        <taxon>Pezizomycotina</taxon>
        <taxon>Dothideomycetes</taxon>
        <taxon>Dothideomycetes incertae sedis</taxon>
        <taxon>Botryosphaeriales</taxon>
        <taxon>Botryosphaeriaceae</taxon>
        <taxon>Lasiodiplodia</taxon>
    </lineage>
</organism>
<keyword evidence="2" id="KW-1185">Reference proteome</keyword>
<gene>
    <name evidence="1" type="ORF">DIS24_g7448</name>
</gene>
<reference evidence="1" key="1">
    <citation type="submission" date="2023-06" db="EMBL/GenBank/DDBJ databases">
        <title>Multi-omics analyses reveal the molecular pathogenesis toolkit of Lasiodiplodia hormozganensis, a cross-kingdom pathogen.</title>
        <authorList>
            <person name="Felix C."/>
            <person name="Meneses R."/>
            <person name="Goncalves M.F.M."/>
            <person name="Tilleman L."/>
            <person name="Duarte A.S."/>
            <person name="Jorrin-Novo J.V."/>
            <person name="Van De Peer Y."/>
            <person name="Deforce D."/>
            <person name="Van Nieuwerburgh F."/>
            <person name="Esteves A.C."/>
            <person name="Alves A."/>
        </authorList>
    </citation>
    <scope>NUCLEOTIDE SEQUENCE</scope>
    <source>
        <strain evidence="1">CBS 339.90</strain>
    </source>
</reference>
<evidence type="ECO:0000313" key="1">
    <source>
        <dbReference type="EMBL" id="KAK0647734.1"/>
    </source>
</evidence>
<sequence>MAMAVPTSSTLPEVPEILAREDEPADSGASNNNILDLLTQRLSSDGFTRLLENQIYLQLAPLFLMLQSLAAISNPTFTLSSLMQDLLGSSSSSSSSHSNRILDLLFPGSFPAPSSPTAIPSTAPSPANVVDDPIASAWLAGAKLLQSNSLVNTRLLSPNADGNNNNQLAGGVGGATAIISNLLNGMLSSSASASSELTRNMVQKLSALAKWSVETQVAATRVGMEAWEELVKVLVS</sequence>
<evidence type="ECO:0000313" key="2">
    <source>
        <dbReference type="Proteomes" id="UP001175001"/>
    </source>
</evidence>
<proteinExistence type="predicted"/>
<name>A0AA40CSR1_9PEZI</name>
<dbReference type="EMBL" id="JAUJDW010000045">
    <property type="protein sequence ID" value="KAK0647734.1"/>
    <property type="molecule type" value="Genomic_DNA"/>
</dbReference>